<dbReference type="AlphaFoldDB" id="A0A1B2EBB5"/>
<dbReference type="GO" id="GO:0016887">
    <property type="term" value="F:ATP hydrolysis activity"/>
    <property type="evidence" value="ECO:0007669"/>
    <property type="project" value="InterPro"/>
</dbReference>
<dbReference type="Gene3D" id="3.40.50.300">
    <property type="entry name" value="P-loop containing nucleotide triphosphate hydrolases"/>
    <property type="match status" value="2"/>
</dbReference>
<evidence type="ECO:0000256" key="5">
    <source>
        <dbReference type="ARBA" id="ARBA00022741"/>
    </source>
</evidence>
<name>A0A1B2EBB5_9HYPH</name>
<evidence type="ECO:0000259" key="7">
    <source>
        <dbReference type="PROSITE" id="PS50893"/>
    </source>
</evidence>
<dbReference type="CDD" id="cd03215">
    <property type="entry name" value="ABC_Carb_Monos_II"/>
    <property type="match status" value="1"/>
</dbReference>
<dbReference type="EMBL" id="CP016616">
    <property type="protein sequence ID" value="ANY77253.1"/>
    <property type="molecule type" value="Genomic_DNA"/>
</dbReference>
<keyword evidence="4" id="KW-0677">Repeat</keyword>
<dbReference type="InterPro" id="IPR017871">
    <property type="entry name" value="ABC_transporter-like_CS"/>
</dbReference>
<dbReference type="PROSITE" id="PS00211">
    <property type="entry name" value="ABC_TRANSPORTER_1"/>
    <property type="match status" value="1"/>
</dbReference>
<dbReference type="OrthoDB" id="8430269at2"/>
<dbReference type="GO" id="GO:0005524">
    <property type="term" value="F:ATP binding"/>
    <property type="evidence" value="ECO:0007669"/>
    <property type="project" value="UniProtKB-KW"/>
</dbReference>
<evidence type="ECO:0000256" key="3">
    <source>
        <dbReference type="ARBA" id="ARBA00022597"/>
    </source>
</evidence>
<keyword evidence="2" id="KW-0813">Transport</keyword>
<dbReference type="InterPro" id="IPR003593">
    <property type="entry name" value="AAA+_ATPase"/>
</dbReference>
<protein>
    <submittedName>
        <fullName evidence="8">ABC transporter ATP-binding protein</fullName>
    </submittedName>
</protein>
<accession>A0A1B2EBB5</accession>
<dbReference type="Pfam" id="PF00005">
    <property type="entry name" value="ABC_tran"/>
    <property type="match status" value="2"/>
</dbReference>
<evidence type="ECO:0000313" key="8">
    <source>
        <dbReference type="EMBL" id="ANY77253.1"/>
    </source>
</evidence>
<keyword evidence="3" id="KW-0762">Sugar transport</keyword>
<reference evidence="8" key="1">
    <citation type="submission" date="2016-07" db="EMBL/GenBank/DDBJ databases">
        <title>Microvirga ossetica sp. nov. a new species of rhizobia isolated from root nodules of the legume species Vicia alpestris Steven originated from North Ossetia region in the Caucasus.</title>
        <authorList>
            <person name="Safronova V.I."/>
            <person name="Kuznetsova I.G."/>
            <person name="Sazanova A.L."/>
            <person name="Belimov A."/>
            <person name="Andronov E."/>
            <person name="Osledkin Y.S."/>
            <person name="Onishchuk O.P."/>
            <person name="Kurchak O.N."/>
            <person name="Shaposhnikov A.I."/>
            <person name="Willems A."/>
            <person name="Tikhonovich I.A."/>
        </authorList>
    </citation>
    <scope>NUCLEOTIDE SEQUENCE [LARGE SCALE GENOMIC DNA]</scope>
    <source>
        <strain evidence="8">V5/3M</strain>
    </source>
</reference>
<evidence type="ECO:0000256" key="4">
    <source>
        <dbReference type="ARBA" id="ARBA00022737"/>
    </source>
</evidence>
<keyword evidence="5" id="KW-0547">Nucleotide-binding</keyword>
<dbReference type="InterPro" id="IPR027417">
    <property type="entry name" value="P-loop_NTPase"/>
</dbReference>
<evidence type="ECO:0000256" key="1">
    <source>
        <dbReference type="ARBA" id="ARBA00005417"/>
    </source>
</evidence>
<comment type="similarity">
    <text evidence="1">Belongs to the ABC transporter superfamily.</text>
</comment>
<dbReference type="PROSITE" id="PS50893">
    <property type="entry name" value="ABC_TRANSPORTER_2"/>
    <property type="match status" value="2"/>
</dbReference>
<evidence type="ECO:0000256" key="6">
    <source>
        <dbReference type="ARBA" id="ARBA00022840"/>
    </source>
</evidence>
<dbReference type="PANTHER" id="PTHR43790">
    <property type="entry name" value="CARBOHYDRATE TRANSPORT ATP-BINDING PROTEIN MG119-RELATED"/>
    <property type="match status" value="1"/>
</dbReference>
<dbReference type="PANTHER" id="PTHR43790:SF9">
    <property type="entry name" value="GALACTOFURANOSE TRANSPORTER ATP-BINDING PROTEIN YTFR"/>
    <property type="match status" value="1"/>
</dbReference>
<feature type="domain" description="ABC transporter" evidence="7">
    <location>
        <begin position="252"/>
        <end position="493"/>
    </location>
</feature>
<gene>
    <name evidence="8" type="ORF">BB934_02655</name>
</gene>
<organism evidence="8">
    <name type="scientific">Microvirga ossetica</name>
    <dbReference type="NCBI Taxonomy" id="1882682"/>
    <lineage>
        <taxon>Bacteria</taxon>
        <taxon>Pseudomonadati</taxon>
        <taxon>Pseudomonadota</taxon>
        <taxon>Alphaproteobacteria</taxon>
        <taxon>Hyphomicrobiales</taxon>
        <taxon>Methylobacteriaceae</taxon>
        <taxon>Microvirga</taxon>
    </lineage>
</organism>
<proteinExistence type="inferred from homology"/>
<dbReference type="InterPro" id="IPR003439">
    <property type="entry name" value="ABC_transporter-like_ATP-bd"/>
</dbReference>
<sequence length="499" mass="54700">MTLLRTNSIRKSFGPVEVLKEIDFAVSPGEVTALVGENGAGKSTLMKIIAGYEKPSSGHLLVDGSDVFFETNVDAEASGIVLVHQEFCLIPHLTVAENIFLGYEPTRRRALDYAAMEQRAAILLEELGSTIHPRTLLSKLAVSDWQMIEIAKALSRRPRLLIMDEPTAVLGHHETDHLFERVDRFRQDGGAVIFTSHKLDEVKRLADQTAILRDGRIVIVAPTSSLTEDEMASLMVGRPLSDLYPTKHPKPDQTAVLSVRELEVPGYVERASFDLKKGEILGFSGLVGSGRTELFEGLFGLRPAHCKTFAYQGRGRHLPTPREAYQMGMAYLTEDRKGHGLLLEKSLGENLTLLKGALVGGTVIDLKAERAELDRAITTYEIKAPKPSARVGTLSGGNQQKLLIAKTLLAEPDVIVFDEPTRGIDIGTKQQIYRLIQSLAAAGKACVVISSEMQEIIGLSHRVMIMRQGRIVGEVAGDAMNEDEIVRYAVGLKEAPIHV</sequence>
<dbReference type="KEGG" id="moc:BB934_02655"/>
<dbReference type="InterPro" id="IPR050107">
    <property type="entry name" value="ABC_carbohydrate_import_ATPase"/>
</dbReference>
<keyword evidence="6 8" id="KW-0067">ATP-binding</keyword>
<dbReference type="CDD" id="cd03216">
    <property type="entry name" value="ABC_Carb_Monos_I"/>
    <property type="match status" value="1"/>
</dbReference>
<feature type="domain" description="ABC transporter" evidence="7">
    <location>
        <begin position="4"/>
        <end position="239"/>
    </location>
</feature>
<dbReference type="SUPFAM" id="SSF52540">
    <property type="entry name" value="P-loop containing nucleoside triphosphate hydrolases"/>
    <property type="match status" value="2"/>
</dbReference>
<dbReference type="SMART" id="SM00382">
    <property type="entry name" value="AAA"/>
    <property type="match status" value="2"/>
</dbReference>
<evidence type="ECO:0000256" key="2">
    <source>
        <dbReference type="ARBA" id="ARBA00022448"/>
    </source>
</evidence>